<name>A0A2N9L3T5_9BACT</name>
<evidence type="ECO:0000313" key="3">
    <source>
        <dbReference type="Proteomes" id="UP000239735"/>
    </source>
</evidence>
<proteinExistence type="predicted"/>
<dbReference type="NCBIfam" id="TIGR03433">
    <property type="entry name" value="padR_acidobact"/>
    <property type="match status" value="1"/>
</dbReference>
<dbReference type="InterPro" id="IPR036388">
    <property type="entry name" value="WH-like_DNA-bd_sf"/>
</dbReference>
<dbReference type="SUPFAM" id="SSF46785">
    <property type="entry name" value="Winged helix' DNA-binding domain"/>
    <property type="match status" value="1"/>
</dbReference>
<dbReference type="Gene3D" id="1.10.10.10">
    <property type="entry name" value="Winged helix-like DNA-binding domain superfamily/Winged helix DNA-binding domain"/>
    <property type="match status" value="1"/>
</dbReference>
<sequence>MAKNDLQGALDLLILKTLSQLDAMHGYGIMMHIRRVTDELLIVEEGSLYPALHRMEQNGWVSASWAVTDYGRKAKWYALTRAGREQLASREKNWAQVVKGVDAILHFA</sequence>
<dbReference type="InterPro" id="IPR017799">
    <property type="entry name" value="Tscrpt_reg_PadR_acidobac-type"/>
</dbReference>
<dbReference type="PANTHER" id="PTHR33169">
    <property type="entry name" value="PADR-FAMILY TRANSCRIPTIONAL REGULATOR"/>
    <property type="match status" value="1"/>
</dbReference>
<protein>
    <submittedName>
        <fullName evidence="2">Transcriptional regulator, PadR-like family</fullName>
    </submittedName>
</protein>
<dbReference type="InterPro" id="IPR036390">
    <property type="entry name" value="WH_DNA-bd_sf"/>
</dbReference>
<dbReference type="InterPro" id="IPR052509">
    <property type="entry name" value="Metal_resp_DNA-bind_regulator"/>
</dbReference>
<dbReference type="OrthoDB" id="9808017at2"/>
<gene>
    <name evidence="2" type="ORF">SBA5_110064</name>
</gene>
<dbReference type="PANTHER" id="PTHR33169:SF14">
    <property type="entry name" value="TRANSCRIPTIONAL REGULATOR RV3488"/>
    <property type="match status" value="1"/>
</dbReference>
<dbReference type="Pfam" id="PF03551">
    <property type="entry name" value="PadR"/>
    <property type="match status" value="1"/>
</dbReference>
<feature type="domain" description="Transcription regulator PadR N-terminal" evidence="1">
    <location>
        <begin position="14"/>
        <end position="88"/>
    </location>
</feature>
<accession>A0A2N9L3T5</accession>
<dbReference type="EMBL" id="OKRB01000013">
    <property type="protein sequence ID" value="SPE17704.1"/>
    <property type="molecule type" value="Genomic_DNA"/>
</dbReference>
<evidence type="ECO:0000259" key="1">
    <source>
        <dbReference type="Pfam" id="PF03551"/>
    </source>
</evidence>
<reference evidence="3" key="1">
    <citation type="submission" date="2018-02" db="EMBL/GenBank/DDBJ databases">
        <authorList>
            <person name="Hausmann B."/>
        </authorList>
    </citation>
    <scope>NUCLEOTIDE SEQUENCE [LARGE SCALE GENOMIC DNA]</scope>
    <source>
        <strain evidence="3">Peat soil MAG SbA5</strain>
    </source>
</reference>
<dbReference type="InterPro" id="IPR005149">
    <property type="entry name" value="Tscrpt_reg_PadR_N"/>
</dbReference>
<dbReference type="Proteomes" id="UP000239735">
    <property type="component" value="Unassembled WGS sequence"/>
</dbReference>
<evidence type="ECO:0000313" key="2">
    <source>
        <dbReference type="EMBL" id="SPE17704.1"/>
    </source>
</evidence>
<dbReference type="AlphaFoldDB" id="A0A2N9L3T5"/>
<organism evidence="2 3">
    <name type="scientific">Candidatus Sulfuritelmatomonas gaucii</name>
    <dbReference type="NCBI Taxonomy" id="2043161"/>
    <lineage>
        <taxon>Bacteria</taxon>
        <taxon>Pseudomonadati</taxon>
        <taxon>Acidobacteriota</taxon>
        <taxon>Terriglobia</taxon>
        <taxon>Terriglobales</taxon>
        <taxon>Acidobacteriaceae</taxon>
        <taxon>Candidatus Sulfuritelmatomonas</taxon>
    </lineage>
</organism>